<dbReference type="PROSITE" id="PS01081">
    <property type="entry name" value="HTH_TETR_1"/>
    <property type="match status" value="1"/>
</dbReference>
<dbReference type="GO" id="GO:0000976">
    <property type="term" value="F:transcription cis-regulatory region binding"/>
    <property type="evidence" value="ECO:0007669"/>
    <property type="project" value="TreeGrafter"/>
</dbReference>
<dbReference type="RefSeq" id="WP_072701964.1">
    <property type="nucleotide sequence ID" value="NZ_JAFBBL010000001.1"/>
</dbReference>
<keyword evidence="1" id="KW-0805">Transcription regulation</keyword>
<dbReference type="Proteomes" id="UP000249091">
    <property type="component" value="Chromosome 1"/>
</dbReference>
<evidence type="ECO:0000259" key="5">
    <source>
        <dbReference type="PROSITE" id="PS50977"/>
    </source>
</evidence>
<dbReference type="GO" id="GO:0003700">
    <property type="term" value="F:DNA-binding transcription factor activity"/>
    <property type="evidence" value="ECO:0007669"/>
    <property type="project" value="TreeGrafter"/>
</dbReference>
<feature type="DNA-binding region" description="H-T-H motif" evidence="4">
    <location>
        <begin position="41"/>
        <end position="60"/>
    </location>
</feature>
<evidence type="ECO:0000256" key="4">
    <source>
        <dbReference type="PROSITE-ProRule" id="PRU00335"/>
    </source>
</evidence>
<proteinExistence type="predicted"/>
<keyword evidence="2 4" id="KW-0238">DNA-binding</keyword>
<dbReference type="EMBL" id="LS483468">
    <property type="protein sequence ID" value="SQI31267.1"/>
    <property type="molecule type" value="Genomic_DNA"/>
</dbReference>
<dbReference type="Gene3D" id="1.10.10.60">
    <property type="entry name" value="Homeodomain-like"/>
    <property type="match status" value="1"/>
</dbReference>
<dbReference type="AlphaFoldDB" id="A0A2X4TV51"/>
<dbReference type="InterPro" id="IPR001647">
    <property type="entry name" value="HTH_TetR"/>
</dbReference>
<dbReference type="KEGG" id="rcr:NCTC10994_01959"/>
<evidence type="ECO:0000313" key="6">
    <source>
        <dbReference type="EMBL" id="SQI31267.1"/>
    </source>
</evidence>
<evidence type="ECO:0000256" key="1">
    <source>
        <dbReference type="ARBA" id="ARBA00023015"/>
    </source>
</evidence>
<dbReference type="PRINTS" id="PR00455">
    <property type="entry name" value="HTHTETR"/>
</dbReference>
<sequence>MAPRTAVVPKMTRVEQKRATREALIESARALFVESGYTSTTAEAIAKAAGVSRATFYLHFRSKAEIVQWHMSALEQPIRDAYRRLDAFEDPSLGEVTAWLNEHALFWRAHRAEFASMEQALSHEPLVSDEWFAMLRRVASGMDNLLGRQSSDDARLRARLHVTSMLMSTDRNFHFALVQGHDENFERLISVLAEQWLYCLTRVD</sequence>
<dbReference type="InterPro" id="IPR050109">
    <property type="entry name" value="HTH-type_TetR-like_transc_reg"/>
</dbReference>
<protein>
    <submittedName>
        <fullName evidence="6">TetR family transcriptional regulator</fullName>
    </submittedName>
</protein>
<dbReference type="STRING" id="1219011.GCA_001895045_03053"/>
<dbReference type="InterPro" id="IPR023772">
    <property type="entry name" value="DNA-bd_HTH_TetR-type_CS"/>
</dbReference>
<dbReference type="PANTHER" id="PTHR30055">
    <property type="entry name" value="HTH-TYPE TRANSCRIPTIONAL REGULATOR RUTR"/>
    <property type="match status" value="1"/>
</dbReference>
<dbReference type="GO" id="GO:0045892">
    <property type="term" value="P:negative regulation of DNA-templated transcription"/>
    <property type="evidence" value="ECO:0007669"/>
    <property type="project" value="UniProtKB-ARBA"/>
</dbReference>
<name>A0A2X4TV51_9NOCA</name>
<accession>A0A2X4TV51</accession>
<dbReference type="Pfam" id="PF00440">
    <property type="entry name" value="TetR_N"/>
    <property type="match status" value="1"/>
</dbReference>
<dbReference type="PROSITE" id="PS50977">
    <property type="entry name" value="HTH_TETR_2"/>
    <property type="match status" value="1"/>
</dbReference>
<keyword evidence="7" id="KW-1185">Reference proteome</keyword>
<evidence type="ECO:0000256" key="2">
    <source>
        <dbReference type="ARBA" id="ARBA00023125"/>
    </source>
</evidence>
<gene>
    <name evidence="6" type="primary">tetC_1</name>
    <name evidence="6" type="ORF">NCTC10994_01959</name>
</gene>
<dbReference type="SUPFAM" id="SSF46689">
    <property type="entry name" value="Homeodomain-like"/>
    <property type="match status" value="1"/>
</dbReference>
<dbReference type="InterPro" id="IPR009057">
    <property type="entry name" value="Homeodomain-like_sf"/>
</dbReference>
<dbReference type="FunFam" id="1.10.10.60:FF:000141">
    <property type="entry name" value="TetR family transcriptional regulator"/>
    <property type="match status" value="1"/>
</dbReference>
<feature type="domain" description="HTH tetR-type" evidence="5">
    <location>
        <begin position="18"/>
        <end position="78"/>
    </location>
</feature>
<dbReference type="Gene3D" id="1.10.357.10">
    <property type="entry name" value="Tetracycline Repressor, domain 2"/>
    <property type="match status" value="1"/>
</dbReference>
<keyword evidence="3" id="KW-0804">Transcription</keyword>
<dbReference type="PANTHER" id="PTHR30055:SF234">
    <property type="entry name" value="HTH-TYPE TRANSCRIPTIONAL REGULATOR BETI"/>
    <property type="match status" value="1"/>
</dbReference>
<evidence type="ECO:0000313" key="7">
    <source>
        <dbReference type="Proteomes" id="UP000249091"/>
    </source>
</evidence>
<reference evidence="6 7" key="1">
    <citation type="submission" date="2018-06" db="EMBL/GenBank/DDBJ databases">
        <authorList>
            <consortium name="Pathogen Informatics"/>
            <person name="Doyle S."/>
        </authorList>
    </citation>
    <scope>NUCLEOTIDE SEQUENCE [LARGE SCALE GENOMIC DNA]</scope>
    <source>
        <strain evidence="6 7">NCTC10994</strain>
    </source>
</reference>
<evidence type="ECO:0000256" key="3">
    <source>
        <dbReference type="ARBA" id="ARBA00023163"/>
    </source>
</evidence>
<organism evidence="6 7">
    <name type="scientific">Rhodococcus coprophilus</name>
    <dbReference type="NCBI Taxonomy" id="38310"/>
    <lineage>
        <taxon>Bacteria</taxon>
        <taxon>Bacillati</taxon>
        <taxon>Actinomycetota</taxon>
        <taxon>Actinomycetes</taxon>
        <taxon>Mycobacteriales</taxon>
        <taxon>Nocardiaceae</taxon>
        <taxon>Rhodococcus</taxon>
    </lineage>
</organism>